<proteinExistence type="predicted"/>
<evidence type="ECO:0000313" key="9">
    <source>
        <dbReference type="EMBL" id="CAF4508212.1"/>
    </source>
</evidence>
<dbReference type="InterPro" id="IPR050685">
    <property type="entry name" value="LDLR"/>
</dbReference>
<dbReference type="Proteomes" id="UP000663842">
    <property type="component" value="Unassembled WGS sequence"/>
</dbReference>
<name>A0A819JXG7_9BILA</name>
<evidence type="ECO:0000313" key="8">
    <source>
        <dbReference type="EMBL" id="CAF3939918.1"/>
    </source>
</evidence>
<dbReference type="SMART" id="SM00192">
    <property type="entry name" value="LDLa"/>
    <property type="match status" value="3"/>
</dbReference>
<dbReference type="InterPro" id="IPR002172">
    <property type="entry name" value="LDrepeatLR_classA_rpt"/>
</dbReference>
<protein>
    <submittedName>
        <fullName evidence="8">Uncharacterized protein</fullName>
    </submittedName>
</protein>
<dbReference type="PANTHER" id="PTHR24270:SF8">
    <property type="entry name" value="LD11117P-RELATED"/>
    <property type="match status" value="1"/>
</dbReference>
<sequence>MSAISYPFVNHVLCAGFASNHGYKNFTSSHQNNRFCWNDSQTFNGRPYTVYTDICTEGGECISNYRIRDGDFNSMDGDDELRQLDKTYCTSNVGRHRFQCFNNEHKCLPLRKLGSGMSDCSNGYDESWFGIGTTLRYQLPCFKWITTDCPRVMEYIHQSSSKNSNNSSLFIDHQQQESTYRIPFRYYCNTFWDSDQYTDEIPSLCKYWICQHSQYQCRTGQCIPVEWVCDGGWDCSDASDEEAFVLIENSSFHNRNLKDLSLQLEKCRKRYS</sequence>
<keyword evidence="2" id="KW-0812">Transmembrane</keyword>
<feature type="non-terminal residue" evidence="8">
    <location>
        <position position="272"/>
    </location>
</feature>
<evidence type="ECO:0000256" key="5">
    <source>
        <dbReference type="ARBA" id="ARBA00023136"/>
    </source>
</evidence>
<keyword evidence="3" id="KW-0677">Repeat</keyword>
<evidence type="ECO:0000256" key="7">
    <source>
        <dbReference type="PROSITE-ProRule" id="PRU00124"/>
    </source>
</evidence>
<dbReference type="CDD" id="cd00112">
    <property type="entry name" value="LDLa"/>
    <property type="match status" value="1"/>
</dbReference>
<accession>A0A819JXG7</accession>
<dbReference type="Pfam" id="PF00057">
    <property type="entry name" value="Ldl_recept_a"/>
    <property type="match status" value="1"/>
</dbReference>
<reference evidence="8" key="1">
    <citation type="submission" date="2021-02" db="EMBL/GenBank/DDBJ databases">
        <authorList>
            <person name="Nowell W R."/>
        </authorList>
    </citation>
    <scope>NUCLEOTIDE SEQUENCE</scope>
</reference>
<dbReference type="GO" id="GO:0005886">
    <property type="term" value="C:plasma membrane"/>
    <property type="evidence" value="ECO:0007669"/>
    <property type="project" value="TreeGrafter"/>
</dbReference>
<evidence type="ECO:0000256" key="6">
    <source>
        <dbReference type="ARBA" id="ARBA00023157"/>
    </source>
</evidence>
<keyword evidence="11" id="KW-1185">Reference proteome</keyword>
<dbReference type="InterPro" id="IPR036055">
    <property type="entry name" value="LDL_receptor-like_sf"/>
</dbReference>
<dbReference type="GO" id="GO:0016192">
    <property type="term" value="P:vesicle-mediated transport"/>
    <property type="evidence" value="ECO:0007669"/>
    <property type="project" value="UniProtKB-ARBA"/>
</dbReference>
<dbReference type="Gene3D" id="4.10.400.10">
    <property type="entry name" value="Low-density Lipoprotein Receptor"/>
    <property type="match status" value="1"/>
</dbReference>
<evidence type="ECO:0000313" key="11">
    <source>
        <dbReference type="Proteomes" id="UP000663866"/>
    </source>
</evidence>
<dbReference type="AlphaFoldDB" id="A0A819JXG7"/>
<dbReference type="PROSITE" id="PS50068">
    <property type="entry name" value="LDLRA_2"/>
    <property type="match status" value="1"/>
</dbReference>
<dbReference type="PRINTS" id="PR00261">
    <property type="entry name" value="LDLRECEPTOR"/>
</dbReference>
<evidence type="ECO:0000313" key="10">
    <source>
        <dbReference type="Proteomes" id="UP000663842"/>
    </source>
</evidence>
<evidence type="ECO:0000256" key="3">
    <source>
        <dbReference type="ARBA" id="ARBA00022737"/>
    </source>
</evidence>
<keyword evidence="4" id="KW-1133">Transmembrane helix</keyword>
<comment type="caution">
    <text evidence="7">Lacks conserved residue(s) required for the propagation of feature annotation.</text>
</comment>
<evidence type="ECO:0000256" key="1">
    <source>
        <dbReference type="ARBA" id="ARBA00004167"/>
    </source>
</evidence>
<dbReference type="Proteomes" id="UP000663866">
    <property type="component" value="Unassembled WGS sequence"/>
</dbReference>
<gene>
    <name evidence="9" type="ORF">OVN521_LOCUS41167</name>
    <name evidence="8" type="ORF">UXM345_LOCUS12700</name>
</gene>
<comment type="caution">
    <text evidence="8">The sequence shown here is derived from an EMBL/GenBank/DDBJ whole genome shotgun (WGS) entry which is preliminary data.</text>
</comment>
<dbReference type="EMBL" id="CAJOBF010001339">
    <property type="protein sequence ID" value="CAF3939918.1"/>
    <property type="molecule type" value="Genomic_DNA"/>
</dbReference>
<dbReference type="EMBL" id="CAJOBG010054378">
    <property type="protein sequence ID" value="CAF4508212.1"/>
    <property type="molecule type" value="Genomic_DNA"/>
</dbReference>
<dbReference type="PANTHER" id="PTHR24270">
    <property type="entry name" value="LOW-DENSITY LIPOPROTEIN RECEPTOR-RELATED"/>
    <property type="match status" value="1"/>
</dbReference>
<keyword evidence="5" id="KW-0472">Membrane</keyword>
<feature type="disulfide bond" evidence="7">
    <location>
        <begin position="210"/>
        <end position="222"/>
    </location>
</feature>
<evidence type="ECO:0000256" key="4">
    <source>
        <dbReference type="ARBA" id="ARBA00022989"/>
    </source>
</evidence>
<evidence type="ECO:0000256" key="2">
    <source>
        <dbReference type="ARBA" id="ARBA00022692"/>
    </source>
</evidence>
<feature type="disulfide bond" evidence="7">
    <location>
        <begin position="217"/>
        <end position="235"/>
    </location>
</feature>
<comment type="subcellular location">
    <subcellularLocation>
        <location evidence="1">Membrane</location>
        <topology evidence="1">Single-pass membrane protein</topology>
    </subcellularLocation>
</comment>
<keyword evidence="6 7" id="KW-1015">Disulfide bond</keyword>
<organism evidence="8 10">
    <name type="scientific">Rotaria magnacalcarata</name>
    <dbReference type="NCBI Taxonomy" id="392030"/>
    <lineage>
        <taxon>Eukaryota</taxon>
        <taxon>Metazoa</taxon>
        <taxon>Spiralia</taxon>
        <taxon>Gnathifera</taxon>
        <taxon>Rotifera</taxon>
        <taxon>Eurotatoria</taxon>
        <taxon>Bdelloidea</taxon>
        <taxon>Philodinida</taxon>
        <taxon>Philodinidae</taxon>
        <taxon>Rotaria</taxon>
    </lineage>
</organism>
<dbReference type="SUPFAM" id="SSF57424">
    <property type="entry name" value="LDL receptor-like module"/>
    <property type="match status" value="1"/>
</dbReference>